<dbReference type="GO" id="GO:0004407">
    <property type="term" value="F:histone deacetylase activity"/>
    <property type="evidence" value="ECO:0007669"/>
    <property type="project" value="TreeGrafter"/>
</dbReference>
<feature type="domain" description="Histone deacetylase" evidence="3">
    <location>
        <begin position="52"/>
        <end position="341"/>
    </location>
</feature>
<keyword evidence="5" id="KW-1185">Reference proteome</keyword>
<dbReference type="InterPro" id="IPR000286">
    <property type="entry name" value="HDACs"/>
</dbReference>
<dbReference type="PATRIC" id="fig|1429438.4.peg.2796"/>
<protein>
    <recommendedName>
        <fullName evidence="3">Histone deacetylase domain-containing protein</fullName>
    </recommendedName>
</protein>
<dbReference type="SUPFAM" id="SSF52768">
    <property type="entry name" value="Arginase/deacetylase"/>
    <property type="match status" value="1"/>
</dbReference>
<dbReference type="HOGENOM" id="CLU_007727_8_2_7"/>
<comment type="similarity">
    <text evidence="1">Belongs to the histone deacetylase family.</text>
</comment>
<name>W4LNQ0_ENTF1</name>
<evidence type="ECO:0000313" key="5">
    <source>
        <dbReference type="Proteomes" id="UP000019141"/>
    </source>
</evidence>
<feature type="signal peptide" evidence="2">
    <location>
        <begin position="1"/>
        <end position="27"/>
    </location>
</feature>
<organism evidence="4 5">
    <name type="scientific">Entotheonella factor</name>
    <dbReference type="NCBI Taxonomy" id="1429438"/>
    <lineage>
        <taxon>Bacteria</taxon>
        <taxon>Pseudomonadati</taxon>
        <taxon>Nitrospinota/Tectimicrobiota group</taxon>
        <taxon>Candidatus Tectimicrobiota</taxon>
        <taxon>Candidatus Entotheonellia</taxon>
        <taxon>Candidatus Entotheonellales</taxon>
        <taxon>Candidatus Entotheonellaceae</taxon>
        <taxon>Candidatus Entotheonella</taxon>
    </lineage>
</organism>
<keyword evidence="2" id="KW-0732">Signal</keyword>
<dbReference type="GO" id="GO:0040029">
    <property type="term" value="P:epigenetic regulation of gene expression"/>
    <property type="evidence" value="ECO:0007669"/>
    <property type="project" value="TreeGrafter"/>
</dbReference>
<dbReference type="CDD" id="cd09992">
    <property type="entry name" value="HDAC_classII"/>
    <property type="match status" value="1"/>
</dbReference>
<evidence type="ECO:0000256" key="2">
    <source>
        <dbReference type="SAM" id="SignalP"/>
    </source>
</evidence>
<dbReference type="PANTHER" id="PTHR10625">
    <property type="entry name" value="HISTONE DEACETYLASE HDAC1-RELATED"/>
    <property type="match status" value="1"/>
</dbReference>
<evidence type="ECO:0000259" key="3">
    <source>
        <dbReference type="Pfam" id="PF00850"/>
    </source>
</evidence>
<dbReference type="Gene3D" id="3.40.800.20">
    <property type="entry name" value="Histone deacetylase domain"/>
    <property type="match status" value="1"/>
</dbReference>
<gene>
    <name evidence="4" type="ORF">ETSY1_14020</name>
</gene>
<dbReference type="AlphaFoldDB" id="W4LNQ0"/>
<dbReference type="PRINTS" id="PR01270">
    <property type="entry name" value="HDASUPER"/>
</dbReference>
<dbReference type="PANTHER" id="PTHR10625:SF10">
    <property type="entry name" value="HISTONE DEACETYLASE HDAC1"/>
    <property type="match status" value="1"/>
</dbReference>
<dbReference type="Pfam" id="PF00850">
    <property type="entry name" value="Hist_deacetyl"/>
    <property type="match status" value="1"/>
</dbReference>
<feature type="chain" id="PRO_5004844595" description="Histone deacetylase domain-containing protein" evidence="2">
    <location>
        <begin position="28"/>
        <end position="344"/>
    </location>
</feature>
<accession>W4LNQ0</accession>
<evidence type="ECO:0000313" key="4">
    <source>
        <dbReference type="EMBL" id="ETW99713.1"/>
    </source>
</evidence>
<proteinExistence type="inferred from homology"/>
<dbReference type="InterPro" id="IPR023696">
    <property type="entry name" value="Ureohydrolase_dom_sf"/>
</dbReference>
<reference evidence="4 5" key="1">
    <citation type="journal article" date="2014" name="Nature">
        <title>An environmental bacterial taxon with a large and distinct metabolic repertoire.</title>
        <authorList>
            <person name="Wilson M.C."/>
            <person name="Mori T."/>
            <person name="Ruckert C."/>
            <person name="Uria A.R."/>
            <person name="Helf M.J."/>
            <person name="Takada K."/>
            <person name="Gernert C."/>
            <person name="Steffens U.A."/>
            <person name="Heycke N."/>
            <person name="Schmitt S."/>
            <person name="Rinke C."/>
            <person name="Helfrich E.J."/>
            <person name="Brachmann A.O."/>
            <person name="Gurgui C."/>
            <person name="Wakimoto T."/>
            <person name="Kracht M."/>
            <person name="Crusemann M."/>
            <person name="Hentschel U."/>
            <person name="Abe I."/>
            <person name="Matsunaga S."/>
            <person name="Kalinowski J."/>
            <person name="Takeyama H."/>
            <person name="Piel J."/>
        </authorList>
    </citation>
    <scope>NUCLEOTIDE SEQUENCE [LARGE SCALE GENOMIC DNA]</scope>
    <source>
        <strain evidence="5">TSY1</strain>
    </source>
</reference>
<dbReference type="Proteomes" id="UP000019141">
    <property type="component" value="Unassembled WGS sequence"/>
</dbReference>
<dbReference type="EMBL" id="AZHW01000410">
    <property type="protein sequence ID" value="ETW99713.1"/>
    <property type="molecule type" value="Genomic_DNA"/>
</dbReference>
<sequence>MRQRQYAVCSLLLSISMVVMLSAVARAQPSTPAPTALVYHPDYLLHDPGPSHPERPARLRAVMDHLQRQGLSDTLLRLHPEPAAELWITRVHTPVYVQQLKAAVQAAPAQLDADTRVSKHSYDVARLAVGGVLLAVDAVMAGQAQNAFAALRPPGHHALADRAMGFCLFNYVAIATRYVQEKHGMARVLIVDWDAHHGNGTQDVFFADPSVLFFSTHQYPYYPGTGAASETGTGAGQGTTINVPLAAGSGDEEIIAAFQERLLPAANAFRPDFVFLSAGFDAHRRDPLAQLQVTESGYARLTRIVKDIAEQHAAGRLVSVLEGGYDLDALARSVEAHLRVLTGK</sequence>
<dbReference type="InterPro" id="IPR037138">
    <property type="entry name" value="His_deacetylse_dom_sf"/>
</dbReference>
<comment type="caution">
    <text evidence="4">The sequence shown here is derived from an EMBL/GenBank/DDBJ whole genome shotgun (WGS) entry which is preliminary data.</text>
</comment>
<evidence type="ECO:0000256" key="1">
    <source>
        <dbReference type="ARBA" id="ARBA00005947"/>
    </source>
</evidence>
<dbReference type="InterPro" id="IPR023801">
    <property type="entry name" value="His_deacetylse_dom"/>
</dbReference>